<dbReference type="CDD" id="cd00812">
    <property type="entry name" value="LeuRS_core"/>
    <property type="match status" value="1"/>
</dbReference>
<evidence type="ECO:0000259" key="13">
    <source>
        <dbReference type="Pfam" id="PF09334"/>
    </source>
</evidence>
<comment type="subcellular location">
    <subcellularLocation>
        <location evidence="9">Cytoplasm</location>
    </subcellularLocation>
</comment>
<dbReference type="SUPFAM" id="SSF52374">
    <property type="entry name" value="Nucleotidylyl transferase"/>
    <property type="match status" value="1"/>
</dbReference>
<comment type="similarity">
    <text evidence="1 9 10">Belongs to the class-I aminoacyl-tRNA synthetase family.</text>
</comment>
<evidence type="ECO:0000313" key="15">
    <source>
        <dbReference type="EMBL" id="QPM91598.1"/>
    </source>
</evidence>
<dbReference type="Proteomes" id="UP000283786">
    <property type="component" value="Chromosome"/>
</dbReference>
<dbReference type="FunFam" id="3.40.50.620:FF:000003">
    <property type="entry name" value="Leucine--tRNA ligase"/>
    <property type="match status" value="1"/>
</dbReference>
<feature type="domain" description="Aminoacyl-tRNA synthetase class Ia" evidence="11">
    <location>
        <begin position="632"/>
        <end position="671"/>
    </location>
</feature>
<dbReference type="GO" id="GO:0005524">
    <property type="term" value="F:ATP binding"/>
    <property type="evidence" value="ECO:0007669"/>
    <property type="project" value="UniProtKB-UniRule"/>
</dbReference>
<name>A0A418SG76_9RHOB</name>
<keyword evidence="3 9" id="KW-0436">Ligase</keyword>
<dbReference type="Gene3D" id="1.10.730.10">
    <property type="entry name" value="Isoleucyl-tRNA Synthetase, Domain 1"/>
    <property type="match status" value="1"/>
</dbReference>
<feature type="domain" description="Methionyl/Leucyl tRNA synthetase" evidence="13">
    <location>
        <begin position="41"/>
        <end position="176"/>
    </location>
</feature>
<dbReference type="PRINTS" id="PR00985">
    <property type="entry name" value="TRNASYNTHLEU"/>
</dbReference>
<dbReference type="InterPro" id="IPR001412">
    <property type="entry name" value="aa-tRNA-synth_I_CS"/>
</dbReference>
<accession>A0A418SG76</accession>
<dbReference type="Pfam" id="PF13603">
    <property type="entry name" value="tRNA-synt_1_2"/>
    <property type="match status" value="1"/>
</dbReference>
<dbReference type="Gene3D" id="3.40.50.620">
    <property type="entry name" value="HUPs"/>
    <property type="match status" value="2"/>
</dbReference>
<evidence type="ECO:0000259" key="12">
    <source>
        <dbReference type="Pfam" id="PF08264"/>
    </source>
</evidence>
<evidence type="ECO:0000256" key="2">
    <source>
        <dbReference type="ARBA" id="ARBA00022490"/>
    </source>
</evidence>
<evidence type="ECO:0000259" key="14">
    <source>
        <dbReference type="Pfam" id="PF13603"/>
    </source>
</evidence>
<evidence type="ECO:0000259" key="11">
    <source>
        <dbReference type="Pfam" id="PF00133"/>
    </source>
</evidence>
<dbReference type="Gene3D" id="2.20.28.290">
    <property type="match status" value="1"/>
</dbReference>
<feature type="short sequence motif" description="'HIGH' region" evidence="9">
    <location>
        <begin position="46"/>
        <end position="56"/>
    </location>
</feature>
<dbReference type="FunFam" id="3.10.20.590:FF:000001">
    <property type="entry name" value="Leucine--tRNA ligase"/>
    <property type="match status" value="1"/>
</dbReference>
<dbReference type="Gene3D" id="3.10.20.590">
    <property type="match status" value="1"/>
</dbReference>
<dbReference type="PROSITE" id="PS00178">
    <property type="entry name" value="AA_TRNA_LIGASE_I"/>
    <property type="match status" value="1"/>
</dbReference>
<evidence type="ECO:0000256" key="10">
    <source>
        <dbReference type="RuleBase" id="RU363035"/>
    </source>
</evidence>
<dbReference type="KEGG" id="palw:PSAL_028530"/>
<dbReference type="GO" id="GO:0005829">
    <property type="term" value="C:cytosol"/>
    <property type="evidence" value="ECO:0007669"/>
    <property type="project" value="TreeGrafter"/>
</dbReference>
<evidence type="ECO:0000256" key="6">
    <source>
        <dbReference type="ARBA" id="ARBA00022917"/>
    </source>
</evidence>
<keyword evidence="4 9" id="KW-0547">Nucleotide-binding</keyword>
<gene>
    <name evidence="9 15" type="primary">leuS</name>
    <name evidence="15" type="ORF">PSAL_028530</name>
</gene>
<comment type="catalytic activity">
    <reaction evidence="8 9">
        <text>tRNA(Leu) + L-leucine + ATP = L-leucyl-tRNA(Leu) + AMP + diphosphate</text>
        <dbReference type="Rhea" id="RHEA:11688"/>
        <dbReference type="Rhea" id="RHEA-COMP:9613"/>
        <dbReference type="Rhea" id="RHEA-COMP:9622"/>
        <dbReference type="ChEBI" id="CHEBI:30616"/>
        <dbReference type="ChEBI" id="CHEBI:33019"/>
        <dbReference type="ChEBI" id="CHEBI:57427"/>
        <dbReference type="ChEBI" id="CHEBI:78442"/>
        <dbReference type="ChEBI" id="CHEBI:78494"/>
        <dbReference type="ChEBI" id="CHEBI:456215"/>
        <dbReference type="EC" id="6.1.1.4"/>
    </reaction>
</comment>
<dbReference type="SUPFAM" id="SSF50677">
    <property type="entry name" value="ValRS/IleRS/LeuRS editing domain"/>
    <property type="match status" value="1"/>
</dbReference>
<evidence type="ECO:0000256" key="4">
    <source>
        <dbReference type="ARBA" id="ARBA00022741"/>
    </source>
</evidence>
<feature type="short sequence motif" description="'KMSKS' region" evidence="9">
    <location>
        <begin position="632"/>
        <end position="636"/>
    </location>
</feature>
<proteinExistence type="inferred from homology"/>
<dbReference type="InterPro" id="IPR015413">
    <property type="entry name" value="Methionyl/Leucyl_tRNA_Synth"/>
</dbReference>
<dbReference type="InterPro" id="IPR025709">
    <property type="entry name" value="Leu_tRNA-synth_edit"/>
</dbReference>
<dbReference type="NCBIfam" id="TIGR00396">
    <property type="entry name" value="leuS_bact"/>
    <property type="match status" value="1"/>
</dbReference>
<evidence type="ECO:0000256" key="5">
    <source>
        <dbReference type="ARBA" id="ARBA00022840"/>
    </source>
</evidence>
<dbReference type="PANTHER" id="PTHR43740">
    <property type="entry name" value="LEUCYL-TRNA SYNTHETASE"/>
    <property type="match status" value="1"/>
</dbReference>
<dbReference type="SUPFAM" id="SSF47323">
    <property type="entry name" value="Anticodon-binding domain of a subclass of class I aminoacyl-tRNA synthetases"/>
    <property type="match status" value="1"/>
</dbReference>
<evidence type="ECO:0000313" key="16">
    <source>
        <dbReference type="Proteomes" id="UP000283786"/>
    </source>
</evidence>
<feature type="domain" description="Leucyl-tRNA synthetase editing" evidence="14">
    <location>
        <begin position="226"/>
        <end position="374"/>
    </location>
</feature>
<keyword evidence="5 9" id="KW-0067">ATP-binding</keyword>
<dbReference type="CDD" id="cd07958">
    <property type="entry name" value="Anticodon_Ia_Leu_BEm"/>
    <property type="match status" value="1"/>
</dbReference>
<dbReference type="AlphaFoldDB" id="A0A418SG76"/>
<organism evidence="15 16">
    <name type="scientific">Pseudooceanicola algae</name>
    <dbReference type="NCBI Taxonomy" id="1537215"/>
    <lineage>
        <taxon>Bacteria</taxon>
        <taxon>Pseudomonadati</taxon>
        <taxon>Pseudomonadota</taxon>
        <taxon>Alphaproteobacteria</taxon>
        <taxon>Rhodobacterales</taxon>
        <taxon>Paracoccaceae</taxon>
        <taxon>Pseudooceanicola</taxon>
    </lineage>
</organism>
<dbReference type="Gene3D" id="3.90.740.10">
    <property type="entry name" value="Valyl/Leucyl/Isoleucyl-tRNA synthetase, editing domain"/>
    <property type="match status" value="1"/>
</dbReference>
<evidence type="ECO:0000256" key="7">
    <source>
        <dbReference type="ARBA" id="ARBA00023146"/>
    </source>
</evidence>
<keyword evidence="2 9" id="KW-0963">Cytoplasm</keyword>
<evidence type="ECO:0000256" key="9">
    <source>
        <dbReference type="HAMAP-Rule" id="MF_00049"/>
    </source>
</evidence>
<sequence>MSRYSAAEIEPKWQKAWDDALVFKAPRGKDLTGDSKPKYYVLEMFPYPSGRIHIGHVRNYTMGDVIARYKLSTGHNVLHPMGFDAFGMPAENAAMANGGHPKDWTYSNIDTMVEQMKPLGFGLDWSRMFATCDPEYYGQQQALFLDFLDKGLVYRKNAVVNWDPVDMTVLANEQVEAGRGWRSGALVERKELTQWFFKISDFSDDLLSALDGLDNWPAKVKLMQANWIGKSRGLQFAWDLTEPAEGFEQIEVYTTRPDTLMGASFVGISPDHPLAKSLEAKDEKLAAFCVEARKGGTTEEAIETAEKLGYDTGLTVTHPLDPDWKLPVWIANFILMDYGTGAIFGVPAHDERDQEFATKYDLPITPVFEPVEGDYPARGAYVPPKPDKVRFTRPVAGDEVMTGNEAIDAAIAFCESKGIGEGVTKFRLRDWGLSRQRYWGCPIPVVHCAKCGVVPEKKENLPIQLPYDEGGKPIDFSVPGNPLDRHPTWRDCACPSCGGDAQRETDTMDTFVDSSWYFARFTAPHADTPTDMAEAAYWMNVDQYIGGIEHAILHLLYSRFFARAMNITGHLPDSASEPFDALFTQGMVTHAIYQTEGANGRPVYHYPEAVTLKDGKGFLEDGTEVQIIPSAKMSKSKNNVVDPVSIIDQYGADTARWFVLSDSPPERDVEWTAAGAEASAKHLARVWRLAAELGDSPANGDADTTLMRDMHKAIRDVTLGVESFGFNASIAKLYGFTNTVAKSRAGSDAKRQALKVLAQLMSPMTPHLAEEMWQMLGGEGLIAQAPWPVADEAMLVEDSITMPIQVNGKRRGEITVPADMDKAEVEKLALEVDNVKRTLDGAQPRKVIVVPGRIVNVVI</sequence>
<dbReference type="GO" id="GO:0006429">
    <property type="term" value="P:leucyl-tRNA aminoacylation"/>
    <property type="evidence" value="ECO:0007669"/>
    <property type="project" value="UniProtKB-UniRule"/>
</dbReference>
<dbReference type="Pfam" id="PF09334">
    <property type="entry name" value="tRNA-synt_1g"/>
    <property type="match status" value="1"/>
</dbReference>
<keyword evidence="16" id="KW-1185">Reference proteome</keyword>
<dbReference type="InterPro" id="IPR009008">
    <property type="entry name" value="Val/Leu/Ile-tRNA-synth_edit"/>
</dbReference>
<dbReference type="InterPro" id="IPR002300">
    <property type="entry name" value="aa-tRNA-synth_Ia"/>
</dbReference>
<evidence type="ECO:0000256" key="3">
    <source>
        <dbReference type="ARBA" id="ARBA00022598"/>
    </source>
</evidence>
<dbReference type="Pfam" id="PF00133">
    <property type="entry name" value="tRNA-synt_1"/>
    <property type="match status" value="2"/>
</dbReference>
<dbReference type="EC" id="6.1.1.4" evidence="9"/>
<protein>
    <recommendedName>
        <fullName evidence="9">Leucine--tRNA ligase</fullName>
        <ecNumber evidence="9">6.1.1.4</ecNumber>
    </recommendedName>
    <alternativeName>
        <fullName evidence="9">Leucyl-tRNA synthetase</fullName>
        <shortName evidence="9">LeuRS</shortName>
    </alternativeName>
</protein>
<dbReference type="PANTHER" id="PTHR43740:SF2">
    <property type="entry name" value="LEUCINE--TRNA LIGASE, MITOCHONDRIAL"/>
    <property type="match status" value="1"/>
</dbReference>
<dbReference type="EMBL" id="CP060436">
    <property type="protein sequence ID" value="QPM91598.1"/>
    <property type="molecule type" value="Genomic_DNA"/>
</dbReference>
<dbReference type="RefSeq" id="WP_119839244.1">
    <property type="nucleotide sequence ID" value="NZ_CP060436.1"/>
</dbReference>
<dbReference type="FunFam" id="1.10.730.10:FF:000002">
    <property type="entry name" value="Leucine--tRNA ligase"/>
    <property type="match status" value="1"/>
</dbReference>
<feature type="binding site" evidence="9">
    <location>
        <position position="635"/>
    </location>
    <ligand>
        <name>ATP</name>
        <dbReference type="ChEBI" id="CHEBI:30616"/>
    </ligand>
</feature>
<keyword evidence="7 9" id="KW-0030">Aminoacyl-tRNA synthetase</keyword>
<dbReference type="InterPro" id="IPR009080">
    <property type="entry name" value="tRNAsynth_Ia_anticodon-bd"/>
</dbReference>
<evidence type="ECO:0000256" key="8">
    <source>
        <dbReference type="ARBA" id="ARBA00047469"/>
    </source>
</evidence>
<evidence type="ECO:0000256" key="1">
    <source>
        <dbReference type="ARBA" id="ARBA00005594"/>
    </source>
</evidence>
<dbReference type="GO" id="GO:0002161">
    <property type="term" value="F:aminoacyl-tRNA deacylase activity"/>
    <property type="evidence" value="ECO:0007669"/>
    <property type="project" value="InterPro"/>
</dbReference>
<feature type="domain" description="Methionyl/Valyl/Leucyl/Isoleucyl-tRNA synthetase anticodon-binding" evidence="12">
    <location>
        <begin position="703"/>
        <end position="823"/>
    </location>
</feature>
<feature type="domain" description="Aminoacyl-tRNA synthetase class Ia" evidence="11">
    <location>
        <begin position="429"/>
        <end position="590"/>
    </location>
</feature>
<dbReference type="InterPro" id="IPR002302">
    <property type="entry name" value="Leu-tRNA-ligase"/>
</dbReference>
<keyword evidence="6 9" id="KW-0648">Protein biosynthesis</keyword>
<dbReference type="HAMAP" id="MF_00049_B">
    <property type="entry name" value="Leu_tRNA_synth_B"/>
    <property type="match status" value="1"/>
</dbReference>
<dbReference type="InterPro" id="IPR013155">
    <property type="entry name" value="M/V/L/I-tRNA-synth_anticd-bd"/>
</dbReference>
<dbReference type="GO" id="GO:0004823">
    <property type="term" value="F:leucine-tRNA ligase activity"/>
    <property type="evidence" value="ECO:0007669"/>
    <property type="project" value="UniProtKB-UniRule"/>
</dbReference>
<dbReference type="OrthoDB" id="9810365at2"/>
<dbReference type="InterPro" id="IPR014729">
    <property type="entry name" value="Rossmann-like_a/b/a_fold"/>
</dbReference>
<dbReference type="Pfam" id="PF08264">
    <property type="entry name" value="Anticodon_1"/>
    <property type="match status" value="1"/>
</dbReference>
<reference evidence="15 16" key="1">
    <citation type="submission" date="2020-08" db="EMBL/GenBank/DDBJ databases">
        <title>Genome sequence of Rhodobacteraceae bacterium Lw-13e.</title>
        <authorList>
            <person name="Poehlein A."/>
            <person name="Wolter L."/>
            <person name="Daniel R."/>
            <person name="Brinkhoff T."/>
        </authorList>
    </citation>
    <scope>NUCLEOTIDE SEQUENCE [LARGE SCALE GENOMIC DNA]</scope>
    <source>
        <strain evidence="15 16">Lw-13e</strain>
    </source>
</reference>